<dbReference type="InterPro" id="IPR054585">
    <property type="entry name" value="NDH2-like_C"/>
</dbReference>
<dbReference type="RefSeq" id="WP_138285912.1">
    <property type="nucleotide sequence ID" value="NZ_CP058350.1"/>
</dbReference>
<evidence type="ECO:0000259" key="10">
    <source>
        <dbReference type="Pfam" id="PF22366"/>
    </source>
</evidence>
<dbReference type="EC" id="1.6.5.9" evidence="2"/>
<dbReference type="Gene3D" id="3.50.50.100">
    <property type="match status" value="1"/>
</dbReference>
<organism evidence="11 12">
    <name type="scientific">Peteryoungia desertarenae</name>
    <dbReference type="NCBI Taxonomy" id="1813451"/>
    <lineage>
        <taxon>Bacteria</taxon>
        <taxon>Pseudomonadati</taxon>
        <taxon>Pseudomonadota</taxon>
        <taxon>Alphaproteobacteria</taxon>
        <taxon>Hyphomicrobiales</taxon>
        <taxon>Rhizobiaceae</taxon>
        <taxon>Peteryoungia</taxon>
    </lineage>
</organism>
<name>A0ABX6QK57_9HYPH</name>
<feature type="domain" description="External alternative NADH-ubiquinone oxidoreductase-like C-terminal" evidence="10">
    <location>
        <begin position="357"/>
        <end position="413"/>
    </location>
</feature>
<evidence type="ECO:0000313" key="12">
    <source>
        <dbReference type="Proteomes" id="UP000308530"/>
    </source>
</evidence>
<keyword evidence="6" id="KW-0560">Oxidoreductase</keyword>
<sequence>MTNPTLAETPNKKHHVVIIGAGFGGLACAKALGDTEIEVTVIDRRNHNLFQPLLYQVATAALSPADISEPIRRTLARYRNIRVVLAEVTGIDAVAQEVKLSDGIAIGYDRLVIATGSEYNYFGHDDWRRAAPGLKSVHEARQIRHHLLLAFEKAERATDDAEKRALLTSVVIGGGPTGVEMAGAVSELGRFMIGRDFRNLDPSFLRVILLEAGPRILSSFPEDLARYAQDYLEGIGVEVLTATPVEAIATDHVVFNGTKLPASCIVWGAGVKASPAGTWLGLEGKPGARIPVDPDLQVKDHPFIYAIGDTAAALGPDDKPLPALAQVAKQQGHYLGKALCQTLTKGTKPEAFRFRNRGNTAVIGRNAAIFDFGRWQLKGRLAWLLWAIVHVYLLVNFEKRILVSIQWIWRYLTSQRGARLIEEDAVPSTVRDLPDRGNVEASRLQERSGEEM</sequence>
<accession>A0ABX6QK57</accession>
<dbReference type="InterPro" id="IPR036188">
    <property type="entry name" value="FAD/NAD-bd_sf"/>
</dbReference>
<proteinExistence type="inferred from homology"/>
<keyword evidence="5" id="KW-0809">Transit peptide</keyword>
<keyword evidence="12" id="KW-1185">Reference proteome</keyword>
<evidence type="ECO:0000256" key="1">
    <source>
        <dbReference type="ARBA" id="ARBA00005272"/>
    </source>
</evidence>
<dbReference type="Pfam" id="PF22366">
    <property type="entry name" value="NDH2_C"/>
    <property type="match status" value="1"/>
</dbReference>
<keyword evidence="3" id="KW-0285">Flavoprotein</keyword>
<evidence type="ECO:0000313" key="11">
    <source>
        <dbReference type="EMBL" id="QLF68951.1"/>
    </source>
</evidence>
<reference evidence="11 12" key="1">
    <citation type="submission" date="2020-06" db="EMBL/GenBank/DDBJ databases">
        <title>Genome sequence of Rhizobium sp strain ADMK78.</title>
        <authorList>
            <person name="Rahi P."/>
        </authorList>
    </citation>
    <scope>NUCLEOTIDE SEQUENCE [LARGE SCALE GENOMIC DNA]</scope>
    <source>
        <strain evidence="11 12">ADMK78</strain>
    </source>
</reference>
<comment type="similarity">
    <text evidence="1">Belongs to the NADH dehydrogenase family.</text>
</comment>
<dbReference type="Proteomes" id="UP000308530">
    <property type="component" value="Chromosome"/>
</dbReference>
<evidence type="ECO:0000256" key="6">
    <source>
        <dbReference type="ARBA" id="ARBA00023002"/>
    </source>
</evidence>
<dbReference type="Pfam" id="PF07992">
    <property type="entry name" value="Pyr_redox_2"/>
    <property type="match status" value="1"/>
</dbReference>
<dbReference type="InterPro" id="IPR023753">
    <property type="entry name" value="FAD/NAD-binding_dom"/>
</dbReference>
<dbReference type="PRINTS" id="PR00411">
    <property type="entry name" value="PNDRDTASEI"/>
</dbReference>
<dbReference type="InterPro" id="IPR045024">
    <property type="entry name" value="NDH-2"/>
</dbReference>
<dbReference type="PANTHER" id="PTHR43706">
    <property type="entry name" value="NADH DEHYDROGENASE"/>
    <property type="match status" value="1"/>
</dbReference>
<evidence type="ECO:0000256" key="4">
    <source>
        <dbReference type="ARBA" id="ARBA00022827"/>
    </source>
</evidence>
<feature type="domain" description="FAD/NAD(P)-binding" evidence="9">
    <location>
        <begin position="15"/>
        <end position="332"/>
    </location>
</feature>
<dbReference type="SUPFAM" id="SSF51905">
    <property type="entry name" value="FAD/NAD(P)-binding domain"/>
    <property type="match status" value="1"/>
</dbReference>
<evidence type="ECO:0000256" key="5">
    <source>
        <dbReference type="ARBA" id="ARBA00022946"/>
    </source>
</evidence>
<evidence type="ECO:0000256" key="8">
    <source>
        <dbReference type="ARBA" id="ARBA00047599"/>
    </source>
</evidence>
<keyword evidence="4" id="KW-0274">FAD</keyword>
<evidence type="ECO:0000256" key="2">
    <source>
        <dbReference type="ARBA" id="ARBA00012637"/>
    </source>
</evidence>
<protein>
    <recommendedName>
        <fullName evidence="2">NADH:ubiquinone reductase (non-electrogenic)</fullName>
        <ecNumber evidence="2">1.6.5.9</ecNumber>
    </recommendedName>
</protein>
<dbReference type="PANTHER" id="PTHR43706:SF47">
    <property type="entry name" value="EXTERNAL NADH-UBIQUINONE OXIDOREDUCTASE 1, MITOCHONDRIAL-RELATED"/>
    <property type="match status" value="1"/>
</dbReference>
<dbReference type="EMBL" id="CP058350">
    <property type="protein sequence ID" value="QLF68951.1"/>
    <property type="molecule type" value="Genomic_DNA"/>
</dbReference>
<comment type="catalytic activity">
    <reaction evidence="8">
        <text>a quinone + NADH + H(+) = a quinol + NAD(+)</text>
        <dbReference type="Rhea" id="RHEA:46160"/>
        <dbReference type="ChEBI" id="CHEBI:15378"/>
        <dbReference type="ChEBI" id="CHEBI:24646"/>
        <dbReference type="ChEBI" id="CHEBI:57540"/>
        <dbReference type="ChEBI" id="CHEBI:57945"/>
        <dbReference type="ChEBI" id="CHEBI:132124"/>
        <dbReference type="EC" id="1.6.5.9"/>
    </reaction>
</comment>
<evidence type="ECO:0000259" key="9">
    <source>
        <dbReference type="Pfam" id="PF07992"/>
    </source>
</evidence>
<evidence type="ECO:0000256" key="7">
    <source>
        <dbReference type="ARBA" id="ARBA00023027"/>
    </source>
</evidence>
<evidence type="ECO:0000256" key="3">
    <source>
        <dbReference type="ARBA" id="ARBA00022630"/>
    </source>
</evidence>
<keyword evidence="7" id="KW-0520">NAD</keyword>
<gene>
    <name evidence="11" type="ORF">FE840_005005</name>
</gene>
<dbReference type="PRINTS" id="PR00368">
    <property type="entry name" value="FADPNR"/>
</dbReference>